<evidence type="ECO:0000256" key="6">
    <source>
        <dbReference type="ARBA" id="ARBA00022695"/>
    </source>
</evidence>
<keyword evidence="12" id="KW-1194">Viral DNA replication</keyword>
<evidence type="ECO:0000256" key="16">
    <source>
        <dbReference type="ARBA" id="ARBA00049244"/>
    </source>
</evidence>
<gene>
    <name evidence="21" type="primary">UL30</name>
</gene>
<evidence type="ECO:0000256" key="2">
    <source>
        <dbReference type="ARBA" id="ARBA00004147"/>
    </source>
</evidence>
<comment type="subcellular location">
    <subcellularLocation>
        <location evidence="2">Host nucleus</location>
    </subcellularLocation>
</comment>
<dbReference type="SUPFAM" id="SSF56672">
    <property type="entry name" value="DNA/RNA polymerases"/>
    <property type="match status" value="1"/>
</dbReference>
<feature type="region of interest" description="Disordered" evidence="18">
    <location>
        <begin position="588"/>
        <end position="607"/>
    </location>
</feature>
<evidence type="ECO:0000256" key="7">
    <source>
        <dbReference type="ARBA" id="ARBA00022705"/>
    </source>
</evidence>
<dbReference type="GO" id="GO:0003677">
    <property type="term" value="F:DNA binding"/>
    <property type="evidence" value="ECO:0007669"/>
    <property type="project" value="UniProtKB-KW"/>
</dbReference>
<evidence type="ECO:0000256" key="17">
    <source>
        <dbReference type="RuleBase" id="RU000442"/>
    </source>
</evidence>
<dbReference type="Gene3D" id="3.90.1600.10">
    <property type="entry name" value="Palm domain of DNA polymerase"/>
    <property type="match status" value="1"/>
</dbReference>
<evidence type="ECO:0000256" key="11">
    <source>
        <dbReference type="ARBA" id="ARBA00022932"/>
    </source>
</evidence>
<evidence type="ECO:0000256" key="12">
    <source>
        <dbReference type="ARBA" id="ARBA00023109"/>
    </source>
</evidence>
<protein>
    <recommendedName>
        <fullName evidence="17">DNA polymerase</fullName>
        <ecNumber evidence="17">2.7.7.7</ecNumber>
    </recommendedName>
</protein>
<dbReference type="PRINTS" id="PR00106">
    <property type="entry name" value="DNAPOLB"/>
</dbReference>
<comment type="similarity">
    <text evidence="3 17">Belongs to the DNA polymerase type-B family.</text>
</comment>
<dbReference type="SUPFAM" id="SSF53098">
    <property type="entry name" value="Ribonuclease H-like"/>
    <property type="match status" value="1"/>
</dbReference>
<dbReference type="InterPro" id="IPR023211">
    <property type="entry name" value="DNA_pol_palm_dom_sf"/>
</dbReference>
<dbReference type="GO" id="GO:0042025">
    <property type="term" value="C:host cell nucleus"/>
    <property type="evidence" value="ECO:0007669"/>
    <property type="project" value="UniProtKB-SubCell"/>
</dbReference>
<feature type="domain" description="DNA-directed DNA polymerase family B multifunctional" evidence="19">
    <location>
        <begin position="543"/>
        <end position="1066"/>
    </location>
</feature>
<keyword evidence="10" id="KW-0378">Hydrolase</keyword>
<evidence type="ECO:0000256" key="5">
    <source>
        <dbReference type="ARBA" id="ARBA00022679"/>
    </source>
</evidence>
<evidence type="ECO:0000256" key="9">
    <source>
        <dbReference type="ARBA" id="ARBA00022759"/>
    </source>
</evidence>
<evidence type="ECO:0000256" key="15">
    <source>
        <dbReference type="ARBA" id="ARBA00025601"/>
    </source>
</evidence>
<dbReference type="InterPro" id="IPR006172">
    <property type="entry name" value="DNA-dir_DNA_pol_B"/>
</dbReference>
<keyword evidence="14" id="KW-0511">Multifunctional enzyme</keyword>
<dbReference type="InterPro" id="IPR017964">
    <property type="entry name" value="DNA-dir_DNA_pol_B_CS"/>
</dbReference>
<keyword evidence="13 17" id="KW-0238">DNA-binding</keyword>
<dbReference type="PROSITE" id="PS00116">
    <property type="entry name" value="DNA_POLYMERASE_B"/>
    <property type="match status" value="1"/>
</dbReference>
<proteinExistence type="inferred from homology"/>
<evidence type="ECO:0000256" key="10">
    <source>
        <dbReference type="ARBA" id="ARBA00022801"/>
    </source>
</evidence>
<dbReference type="EMBL" id="KM924293">
    <property type="protein sequence ID" value="AIU39375.1"/>
    <property type="molecule type" value="Genomic_DNA"/>
</dbReference>
<dbReference type="Gene3D" id="3.30.342.10">
    <property type="entry name" value="DNA Polymerase, chain B, domain 1"/>
    <property type="match status" value="1"/>
</dbReference>
<dbReference type="GO" id="GO:0003887">
    <property type="term" value="F:DNA-directed DNA polymerase activity"/>
    <property type="evidence" value="ECO:0007669"/>
    <property type="project" value="UniProtKB-KW"/>
</dbReference>
<evidence type="ECO:0000256" key="14">
    <source>
        <dbReference type="ARBA" id="ARBA00023268"/>
    </source>
</evidence>
<organism evidence="21 22">
    <name type="scientific">Testudinid alphaherpesvirus 3</name>
    <dbReference type="NCBI Taxonomy" id="2560801"/>
    <lineage>
        <taxon>Viruses</taxon>
        <taxon>Duplodnaviria</taxon>
        <taxon>Heunggongvirae</taxon>
        <taxon>Peploviricota</taxon>
        <taxon>Herviviricetes</taxon>
        <taxon>Herpesvirales</taxon>
        <taxon>Orthoherpesviridae</taxon>
        <taxon>Alphaherpesvirinae</taxon>
        <taxon>Scutavirus</taxon>
        <taxon>Scutavirus testudinidalpha3</taxon>
    </lineage>
</organism>
<keyword evidence="7 17" id="KW-0235">DNA replication</keyword>
<evidence type="ECO:0000313" key="21">
    <source>
        <dbReference type="EMBL" id="AIU39375.1"/>
    </source>
</evidence>
<dbReference type="GO" id="GO:0004523">
    <property type="term" value="F:RNA-DNA hybrid ribonuclease activity"/>
    <property type="evidence" value="ECO:0007669"/>
    <property type="project" value="UniProtKB-EC"/>
</dbReference>
<sequence>MAVFINPYLRNDTRGKNPSSTFSYLTTVNEYKYIAPKSLITPGATGINYGTAERVPKCVVDDEELETLKWTDVPWPKRILTWGNDDHRPEGFEPAFSEFHVYDIVESTEDFNPHSGSSSRYSVLTYPSGTILTLLGISRCGKRVAVHVYGQCPYFYLDKEAAENYFNISTRDGLRMALAKHVRASGHWANKQATEQGFDVKEIRKQNIYYYDSNERDYYVIRVKNSHHMNYINESLPSIIPKFEGRVDATTRFLLDNENFKSFGWYRFNERARSQLRTADKHLTSADVEVNCVAEDLIPLPEVHDWPDYKLMCFDIECKAGGLNEFAFPEAGNAHDLVIQISCVLCSLATNQIEHKILFSLGSCHLTDDETLVVECDSEYELLLAFFTFLKQYSPEFITGYNINGFDLPYLITKAGTGYDIKLDGYGKFNKRGSFKVIDLAHNRFQKNTKIKLNGLVALDMYPIIKGKLNLSNYKLNTVCEEALGEKKNDLSYKDIPVYFAKGPRERGVIGEYCIQDSMLVVKLFFKYSPHIEMSEVAKLAHISINRVVTDGQQIRVFACLLKAAQRYGYILPDRKFGERVDEINEDIEEDSQDSVDSKSTNTSSSSNRRVIGYQGATVLNPDTGFYVDPVVVFDFASLYPSIIQAHNLCLSTLTRNVESLKNLTAGKDYVSFDVQGHTLYYVLHHVKQSLLGELLTDWLSLRKAIRLRMKTASAEEQLLLDKQQLAIKVTCNSVYGFTGVAMGLLPCLEVAATVTTVGRNMLLDTRDYIHKRWSEREKFLVDFPQMSQYVIREEPHSMRIIYGDTDSVFIKCTGLSITGWTEHGDAVAQHISEALFRKPIKLECEKTFTRLLMITKKKYIGLIGSEKMMMKGVDLVRKNNCVFVNRYAKRLVDCLFYNETVARAGAEIASVALGEWKSRPLPVGFNQFGNIIREAHREISRHDLNIEDFIMTSELSRAPENYVNSKIPHLTVYRKLRERNEQLPQIKDRIEYVMISEESIPAATVQYDCLDSELDTVHMPPPKPKKRLISDLAEDPQYVIKNNIPLNTEYYFTRLLSTVCVTFQALFHNDVRQTETCLRNFIPESATCSPALKRKIQQCGSFRLVEISGTPELTEPVEKIFRRMCRASCIR</sequence>
<dbReference type="InterPro" id="IPR006133">
    <property type="entry name" value="DNA-dir_DNA_pol_B_exonuc"/>
</dbReference>
<comment type="catalytic activity">
    <reaction evidence="16 17">
        <text>DNA(n) + a 2'-deoxyribonucleoside 5'-triphosphate = DNA(n+1) + diphosphate</text>
        <dbReference type="Rhea" id="RHEA:22508"/>
        <dbReference type="Rhea" id="RHEA-COMP:17339"/>
        <dbReference type="Rhea" id="RHEA-COMP:17340"/>
        <dbReference type="ChEBI" id="CHEBI:33019"/>
        <dbReference type="ChEBI" id="CHEBI:61560"/>
        <dbReference type="ChEBI" id="CHEBI:173112"/>
        <dbReference type="EC" id="2.7.7.7"/>
    </reaction>
</comment>
<evidence type="ECO:0000256" key="18">
    <source>
        <dbReference type="SAM" id="MobiDB-lite"/>
    </source>
</evidence>
<dbReference type="Pfam" id="PF00136">
    <property type="entry name" value="DNA_pol_B"/>
    <property type="match status" value="1"/>
</dbReference>
<dbReference type="InterPro" id="IPR006134">
    <property type="entry name" value="DNA-dir_DNA_pol_B_multi_dom"/>
</dbReference>
<dbReference type="GO" id="GO:0000166">
    <property type="term" value="F:nucleotide binding"/>
    <property type="evidence" value="ECO:0007669"/>
    <property type="project" value="InterPro"/>
</dbReference>
<feature type="compositionally biased region" description="Low complexity" evidence="18">
    <location>
        <begin position="598"/>
        <end position="607"/>
    </location>
</feature>
<dbReference type="InterPro" id="IPR043502">
    <property type="entry name" value="DNA/RNA_pol_sf"/>
</dbReference>
<dbReference type="GO" id="GO:0006261">
    <property type="term" value="P:DNA-templated DNA replication"/>
    <property type="evidence" value="ECO:0007669"/>
    <property type="project" value="TreeGrafter"/>
</dbReference>
<dbReference type="EC" id="2.7.7.7" evidence="17"/>
<name>A0A0M3N0L5_9ALPH</name>
<dbReference type="InterPro" id="IPR042087">
    <property type="entry name" value="DNA_pol_B_thumb"/>
</dbReference>
<evidence type="ECO:0000259" key="20">
    <source>
        <dbReference type="Pfam" id="PF03104"/>
    </source>
</evidence>
<dbReference type="Gene3D" id="1.10.132.60">
    <property type="entry name" value="DNA polymerase family B, C-terminal domain"/>
    <property type="match status" value="1"/>
</dbReference>
<dbReference type="Gene3D" id="3.30.420.10">
    <property type="entry name" value="Ribonuclease H-like superfamily/Ribonuclease H"/>
    <property type="match status" value="1"/>
</dbReference>
<keyword evidence="11 17" id="KW-0239">DNA-directed DNA polymerase</keyword>
<feature type="domain" description="DNA-directed DNA polymerase family B exonuclease" evidence="20">
    <location>
        <begin position="242"/>
        <end position="479"/>
    </location>
</feature>
<keyword evidence="8" id="KW-0540">Nuclease</keyword>
<evidence type="ECO:0000256" key="3">
    <source>
        <dbReference type="ARBA" id="ARBA00005755"/>
    </source>
</evidence>
<evidence type="ECO:0000256" key="4">
    <source>
        <dbReference type="ARBA" id="ARBA00022562"/>
    </source>
</evidence>
<comment type="function">
    <text evidence="15">Replicates viral genomic DNA. The replication complex is composed of six viral proteins: the DNA polymerase, processivity factor, primase, primase-associated factor, helicase, and ssDNA-binding protein. Additionally, the polymerase contains an intrinsic ribonuclease H (RNase H) activity that specifically degrades RNA/DNA heteroduplexes or duplex DNA substrates in the 5' to 3' direction. Therefore, it can catalyze the excision of the RNA primers that initiate the synthesis of Okazaki fragments at a replication fork during viral DNA replication.</text>
</comment>
<evidence type="ECO:0000256" key="8">
    <source>
        <dbReference type="ARBA" id="ARBA00022722"/>
    </source>
</evidence>
<dbReference type="InterPro" id="IPR012337">
    <property type="entry name" value="RNaseH-like_sf"/>
</dbReference>
<dbReference type="SMART" id="SM00486">
    <property type="entry name" value="POLBc"/>
    <property type="match status" value="1"/>
</dbReference>
<comment type="catalytic activity">
    <reaction evidence="1">
        <text>Endonucleolytic cleavage to 5'-phosphomonoester.</text>
        <dbReference type="EC" id="3.1.26.4"/>
    </reaction>
</comment>
<reference evidence="21 22" key="1">
    <citation type="journal article" date="2015" name="J. Virol.">
        <title>The Genome of a Tortoise Herpesvirus (Testudinid Herpesvirus 3) Has a Novel Structure and Contains a Large Region That Is Not Required for Replication In Vitro or Virulence In Vivo.</title>
        <authorList>
            <person name="Gandar F."/>
            <person name="Wilkie G.S."/>
            <person name="Gatherer D."/>
            <person name="Kerr K."/>
            <person name="Marlier D."/>
            <person name="Diez M."/>
            <person name="Marschang R.E."/>
            <person name="Mast J."/>
            <person name="Dewals B.G."/>
            <person name="Davison A.J."/>
            <person name="Vanderplasschen A.F."/>
        </authorList>
    </citation>
    <scope>NUCLEOTIDE SEQUENCE [LARGE SCALE GENOMIC DNA]</scope>
    <source>
        <strain evidence="21 22">4295/7R</strain>
    </source>
</reference>
<evidence type="ECO:0000256" key="13">
    <source>
        <dbReference type="ARBA" id="ARBA00023125"/>
    </source>
</evidence>
<keyword evidence="4" id="KW-1048">Host nucleus</keyword>
<dbReference type="GO" id="GO:0039693">
    <property type="term" value="P:viral DNA genome replication"/>
    <property type="evidence" value="ECO:0007669"/>
    <property type="project" value="UniProtKB-KW"/>
</dbReference>
<dbReference type="InterPro" id="IPR050240">
    <property type="entry name" value="DNA_pol_type-B"/>
</dbReference>
<evidence type="ECO:0000259" key="19">
    <source>
        <dbReference type="Pfam" id="PF00136"/>
    </source>
</evidence>
<evidence type="ECO:0000313" key="22">
    <source>
        <dbReference type="Proteomes" id="UP000240599"/>
    </source>
</evidence>
<keyword evidence="9" id="KW-0255">Endonuclease</keyword>
<dbReference type="Proteomes" id="UP000240599">
    <property type="component" value="Segment"/>
</dbReference>
<dbReference type="Gene3D" id="1.10.287.690">
    <property type="entry name" value="Helix hairpin bin"/>
    <property type="match status" value="1"/>
</dbReference>
<keyword evidence="6 17" id="KW-0548">Nucleotidyltransferase</keyword>
<dbReference type="PANTHER" id="PTHR10322:SF23">
    <property type="entry name" value="DNA POLYMERASE DELTA CATALYTIC SUBUNIT"/>
    <property type="match status" value="1"/>
</dbReference>
<dbReference type="PANTHER" id="PTHR10322">
    <property type="entry name" value="DNA POLYMERASE CATALYTIC SUBUNIT"/>
    <property type="match status" value="1"/>
</dbReference>
<dbReference type="Pfam" id="PF03104">
    <property type="entry name" value="DNA_pol_B_exo1"/>
    <property type="match status" value="1"/>
</dbReference>
<keyword evidence="5 17" id="KW-0808">Transferase</keyword>
<evidence type="ECO:0000256" key="1">
    <source>
        <dbReference type="ARBA" id="ARBA00000077"/>
    </source>
</evidence>
<dbReference type="InterPro" id="IPR036397">
    <property type="entry name" value="RNaseH_sf"/>
</dbReference>
<accession>A0A0M3N0L5</accession>